<comment type="caution">
    <text evidence="2">The sequence shown here is derived from an EMBL/GenBank/DDBJ whole genome shotgun (WGS) entry which is preliminary data.</text>
</comment>
<feature type="transmembrane region" description="Helical" evidence="1">
    <location>
        <begin position="35"/>
        <end position="54"/>
    </location>
</feature>
<keyword evidence="3" id="KW-1185">Reference proteome</keyword>
<evidence type="ECO:0000313" key="2">
    <source>
        <dbReference type="EMBL" id="OPH83220.1"/>
    </source>
</evidence>
<keyword evidence="1" id="KW-0472">Membrane</keyword>
<dbReference type="RefSeq" id="WP_079446529.1">
    <property type="nucleotide sequence ID" value="NZ_MWPQ01000036.1"/>
</dbReference>
<dbReference type="EMBL" id="MWPQ01000036">
    <property type="protein sequence ID" value="OPH83220.1"/>
    <property type="molecule type" value="Genomic_DNA"/>
</dbReference>
<reference evidence="2 3" key="1">
    <citation type="submission" date="2017-02" db="EMBL/GenBank/DDBJ databases">
        <title>Genome sequence of the nitrite-oxidizing bacterium Nitrobacter vulgaris strain Ab1.</title>
        <authorList>
            <person name="Mellbye B.L."/>
            <person name="Davis E.W."/>
            <person name="Spieck E."/>
            <person name="Chang J.H."/>
            <person name="Bottomley P.J."/>
            <person name="Sayavedra-Soto L.A."/>
        </authorList>
    </citation>
    <scope>NUCLEOTIDE SEQUENCE [LARGE SCALE GENOMIC DNA]</scope>
    <source>
        <strain evidence="2 3">Ab1</strain>
    </source>
</reference>
<dbReference type="OrthoDB" id="9813621at2"/>
<sequence length="86" mass="9298">MRHLVWFVAAVVLLVPAAAMQITNEVRWDTADFVIFGGMLIAACLAFEAMTALTNRARYRIAGGLAIVATFFVVWLELAVGIMGPG</sequence>
<evidence type="ECO:0000256" key="1">
    <source>
        <dbReference type="SAM" id="Phobius"/>
    </source>
</evidence>
<name>A0A1V4I051_NITVU</name>
<dbReference type="AlphaFoldDB" id="A0A1V4I051"/>
<evidence type="ECO:0000313" key="3">
    <source>
        <dbReference type="Proteomes" id="UP000189940"/>
    </source>
</evidence>
<keyword evidence="1" id="KW-0812">Transmembrane</keyword>
<dbReference type="Proteomes" id="UP000189940">
    <property type="component" value="Unassembled WGS sequence"/>
</dbReference>
<accession>A0A1V4I051</accession>
<feature type="transmembrane region" description="Helical" evidence="1">
    <location>
        <begin position="61"/>
        <end position="83"/>
    </location>
</feature>
<gene>
    <name evidence="2" type="ORF">B2M20_08020</name>
</gene>
<protein>
    <submittedName>
        <fullName evidence="2">Uncharacterized protein</fullName>
    </submittedName>
</protein>
<organism evidence="2 3">
    <name type="scientific">Nitrobacter vulgaris</name>
    <dbReference type="NCBI Taxonomy" id="29421"/>
    <lineage>
        <taxon>Bacteria</taxon>
        <taxon>Pseudomonadati</taxon>
        <taxon>Pseudomonadota</taxon>
        <taxon>Alphaproteobacteria</taxon>
        <taxon>Hyphomicrobiales</taxon>
        <taxon>Nitrobacteraceae</taxon>
        <taxon>Nitrobacter</taxon>
    </lineage>
</organism>
<keyword evidence="1" id="KW-1133">Transmembrane helix</keyword>
<dbReference type="STRING" id="29421.B2M20_08020"/>
<proteinExistence type="predicted"/>